<dbReference type="InterPro" id="IPR012941">
    <property type="entry name" value="Phe_hydrox_C_dim_dom"/>
</dbReference>
<dbReference type="Gene3D" id="3.30.70.2450">
    <property type="match status" value="1"/>
</dbReference>
<evidence type="ECO:0000256" key="1">
    <source>
        <dbReference type="ARBA" id="ARBA00001974"/>
    </source>
</evidence>
<dbReference type="InterPro" id="IPR036188">
    <property type="entry name" value="FAD/NAD-bd_sf"/>
</dbReference>
<dbReference type="AlphaFoldDB" id="A0A8E2DG49"/>
<evidence type="ECO:0008006" key="9">
    <source>
        <dbReference type="Google" id="ProtNLM"/>
    </source>
</evidence>
<keyword evidence="8" id="KW-1185">Reference proteome</keyword>
<evidence type="ECO:0000313" key="7">
    <source>
        <dbReference type="EMBL" id="OCH84474.1"/>
    </source>
</evidence>
<dbReference type="EMBL" id="KV722668">
    <property type="protein sequence ID" value="OCH84474.1"/>
    <property type="molecule type" value="Genomic_DNA"/>
</dbReference>
<evidence type="ECO:0000256" key="4">
    <source>
        <dbReference type="ARBA" id="ARBA00023002"/>
    </source>
</evidence>
<keyword evidence="2" id="KW-0285">Flavoprotein</keyword>
<name>A0A8E2DG49_9APHY</name>
<evidence type="ECO:0000256" key="3">
    <source>
        <dbReference type="ARBA" id="ARBA00022827"/>
    </source>
</evidence>
<keyword evidence="4" id="KW-0560">Oxidoreductase</keyword>
<dbReference type="GO" id="GO:0016709">
    <property type="term" value="F:oxidoreductase activity, acting on paired donors, with incorporation or reduction of molecular oxygen, NAD(P)H as one donor, and incorporation of one atom of oxygen"/>
    <property type="evidence" value="ECO:0007669"/>
    <property type="project" value="UniProtKB-ARBA"/>
</dbReference>
<sequence>IRVYKLPGGREVVKEFSLKGETEPTPAIPYWYTLVIGQEHTEAILRSHLAKLGCHVELGAELISFEQHPDHVVVQVRKVQDSSIETVTCHWLVGTDGAKGILLGLTFLGETYEDHQMLLADLHLTGVDREHWHQWYNILLIRPTEYNDDSFSLIGSADGLDIAKITEDPKELAAYVHANTDRDDIEVGKIKWISQYRPNVRMVNKFGEGRVFVAGDAAHVHSPAGGQGMNSSIQDSFNLGWKLALVEKGLAVPALLSTYNDERLPVIAEMLNISTNLFDKAVAVKADESAWNRGGELLQLGIHYRWSPIVLDERAEPGDSPASANPYGVTDDAVRAGDRAPDAPGLRKVKGHDALDTTTSLFRIFGPSYHTALIFGSPGQVPQAVLAALKRSPAEVLYTALITPRDDAAPLTADVELVVSDQEGHAYTGYGVSGDGMAVIIVRPDGVIGGYLQSAEGIGRYFERVFGTSV</sequence>
<dbReference type="OrthoDB" id="2690153at2759"/>
<evidence type="ECO:0000259" key="5">
    <source>
        <dbReference type="Pfam" id="PF01494"/>
    </source>
</evidence>
<dbReference type="PANTHER" id="PTHR43004:SF19">
    <property type="entry name" value="BINDING MONOOXYGENASE, PUTATIVE (JCVI)-RELATED"/>
    <property type="match status" value="1"/>
</dbReference>
<dbReference type="InterPro" id="IPR050641">
    <property type="entry name" value="RIFMO-like"/>
</dbReference>
<dbReference type="Pfam" id="PF07976">
    <property type="entry name" value="Phe_hydrox_dim"/>
    <property type="match status" value="1"/>
</dbReference>
<gene>
    <name evidence="7" type="ORF">OBBRIDRAFT_741568</name>
</gene>
<evidence type="ECO:0000256" key="2">
    <source>
        <dbReference type="ARBA" id="ARBA00022630"/>
    </source>
</evidence>
<dbReference type="Gene3D" id="3.50.50.60">
    <property type="entry name" value="FAD/NAD(P)-binding domain"/>
    <property type="match status" value="1"/>
</dbReference>
<dbReference type="Gene3D" id="3.40.30.120">
    <property type="match status" value="1"/>
</dbReference>
<protein>
    <recommendedName>
        <fullName evidence="9">FAD-binding domain-containing protein</fullName>
    </recommendedName>
</protein>
<dbReference type="Proteomes" id="UP000250043">
    <property type="component" value="Unassembled WGS sequence"/>
</dbReference>
<feature type="domain" description="FAD-binding" evidence="5">
    <location>
        <begin position="31"/>
        <end position="272"/>
    </location>
</feature>
<dbReference type="SUPFAM" id="SSF51905">
    <property type="entry name" value="FAD/NAD(P)-binding domain"/>
    <property type="match status" value="1"/>
</dbReference>
<accession>A0A8E2DG49</accession>
<feature type="non-terminal residue" evidence="7">
    <location>
        <position position="470"/>
    </location>
</feature>
<feature type="domain" description="Phenol hydroxylase-like C-terminal dimerisation" evidence="6">
    <location>
        <begin position="419"/>
        <end position="466"/>
    </location>
</feature>
<keyword evidence="3" id="KW-0274">FAD</keyword>
<evidence type="ECO:0000259" key="6">
    <source>
        <dbReference type="Pfam" id="PF07976"/>
    </source>
</evidence>
<organism evidence="7 8">
    <name type="scientific">Obba rivulosa</name>
    <dbReference type="NCBI Taxonomy" id="1052685"/>
    <lineage>
        <taxon>Eukaryota</taxon>
        <taxon>Fungi</taxon>
        <taxon>Dikarya</taxon>
        <taxon>Basidiomycota</taxon>
        <taxon>Agaricomycotina</taxon>
        <taxon>Agaricomycetes</taxon>
        <taxon>Polyporales</taxon>
        <taxon>Gelatoporiaceae</taxon>
        <taxon>Obba</taxon>
    </lineage>
</organism>
<comment type="cofactor">
    <cofactor evidence="1">
        <name>FAD</name>
        <dbReference type="ChEBI" id="CHEBI:57692"/>
    </cofactor>
</comment>
<reference evidence="7 8" key="1">
    <citation type="submission" date="2016-07" db="EMBL/GenBank/DDBJ databases">
        <title>Draft genome of the white-rot fungus Obba rivulosa 3A-2.</title>
        <authorList>
            <consortium name="DOE Joint Genome Institute"/>
            <person name="Miettinen O."/>
            <person name="Riley R."/>
            <person name="Acob R."/>
            <person name="Barry K."/>
            <person name="Cullen D."/>
            <person name="De Vries R."/>
            <person name="Hainaut M."/>
            <person name="Hatakka A."/>
            <person name="Henrissat B."/>
            <person name="Hilden K."/>
            <person name="Kuo R."/>
            <person name="Labutti K."/>
            <person name="Lipzen A."/>
            <person name="Makela M.R."/>
            <person name="Sandor L."/>
            <person name="Spatafora J.W."/>
            <person name="Grigoriev I.V."/>
            <person name="Hibbett D.S."/>
        </authorList>
    </citation>
    <scope>NUCLEOTIDE SEQUENCE [LARGE SCALE GENOMIC DNA]</scope>
    <source>
        <strain evidence="7 8">3A-2</strain>
    </source>
</reference>
<dbReference type="GO" id="GO:0071949">
    <property type="term" value="F:FAD binding"/>
    <property type="evidence" value="ECO:0007669"/>
    <property type="project" value="InterPro"/>
</dbReference>
<dbReference type="InterPro" id="IPR002938">
    <property type="entry name" value="FAD-bd"/>
</dbReference>
<proteinExistence type="predicted"/>
<evidence type="ECO:0000313" key="8">
    <source>
        <dbReference type="Proteomes" id="UP000250043"/>
    </source>
</evidence>
<dbReference type="PANTHER" id="PTHR43004">
    <property type="entry name" value="TRK SYSTEM POTASSIUM UPTAKE PROTEIN"/>
    <property type="match status" value="1"/>
</dbReference>
<dbReference type="Pfam" id="PF01494">
    <property type="entry name" value="FAD_binding_3"/>
    <property type="match status" value="1"/>
</dbReference>